<dbReference type="EMBL" id="JACVVK020000326">
    <property type="protein sequence ID" value="KAK7478406.1"/>
    <property type="molecule type" value="Genomic_DNA"/>
</dbReference>
<accession>A0ABD0JUM7</accession>
<reference evidence="2 3" key="1">
    <citation type="journal article" date="2023" name="Sci. Data">
        <title>Genome assembly of the Korean intertidal mud-creeper Batillaria attramentaria.</title>
        <authorList>
            <person name="Patra A.K."/>
            <person name="Ho P.T."/>
            <person name="Jun S."/>
            <person name="Lee S.J."/>
            <person name="Kim Y."/>
            <person name="Won Y.J."/>
        </authorList>
    </citation>
    <scope>NUCLEOTIDE SEQUENCE [LARGE SCALE GENOMIC DNA]</scope>
    <source>
        <strain evidence="2">Wonlab-2016</strain>
    </source>
</reference>
<name>A0ABD0JUM7_9CAEN</name>
<feature type="non-terminal residue" evidence="2">
    <location>
        <position position="222"/>
    </location>
</feature>
<proteinExistence type="predicted"/>
<gene>
    <name evidence="2" type="ORF">BaRGS_00030331</name>
</gene>
<evidence type="ECO:0000313" key="3">
    <source>
        <dbReference type="Proteomes" id="UP001519460"/>
    </source>
</evidence>
<feature type="signal peptide" evidence="1">
    <location>
        <begin position="1"/>
        <end position="18"/>
    </location>
</feature>
<feature type="chain" id="PRO_5044832918" evidence="1">
    <location>
        <begin position="19"/>
        <end position="222"/>
    </location>
</feature>
<dbReference type="AlphaFoldDB" id="A0ABD0JUM7"/>
<keyword evidence="3" id="KW-1185">Reference proteome</keyword>
<protein>
    <submittedName>
        <fullName evidence="2">Uncharacterized protein</fullName>
    </submittedName>
</protein>
<organism evidence="2 3">
    <name type="scientific">Batillaria attramentaria</name>
    <dbReference type="NCBI Taxonomy" id="370345"/>
    <lineage>
        <taxon>Eukaryota</taxon>
        <taxon>Metazoa</taxon>
        <taxon>Spiralia</taxon>
        <taxon>Lophotrochozoa</taxon>
        <taxon>Mollusca</taxon>
        <taxon>Gastropoda</taxon>
        <taxon>Caenogastropoda</taxon>
        <taxon>Sorbeoconcha</taxon>
        <taxon>Cerithioidea</taxon>
        <taxon>Batillariidae</taxon>
        <taxon>Batillaria</taxon>
    </lineage>
</organism>
<comment type="caution">
    <text evidence="2">The sequence shown here is derived from an EMBL/GenBank/DDBJ whole genome shotgun (WGS) entry which is preliminary data.</text>
</comment>
<evidence type="ECO:0000256" key="1">
    <source>
        <dbReference type="SAM" id="SignalP"/>
    </source>
</evidence>
<keyword evidence="1" id="KW-0732">Signal</keyword>
<sequence length="222" mass="23849">MMQLGLCALVLMLGVAAGQTVFDTGATYAKATTAGVNLMLSKMADIDADTKKVHLMLSLLKEVNADGDMVSDTSHVNVSALTMTNELTRDNVTHGSLTLRRAITTVTPLYSDAGTLKLTYDIAFGGGHYLVKDVYNVSVMTGDVVVTLEVHDWNFDASGESLDASMKVKGSAAEPTVHEDADMPNYLIYDLGDGAMLKLPKMAVGPERFDRRVPVENPCQCL</sequence>
<evidence type="ECO:0000313" key="2">
    <source>
        <dbReference type="EMBL" id="KAK7478406.1"/>
    </source>
</evidence>
<dbReference type="Proteomes" id="UP001519460">
    <property type="component" value="Unassembled WGS sequence"/>
</dbReference>